<protein>
    <recommendedName>
        <fullName evidence="3">F-box domain-containing protein</fullName>
    </recommendedName>
</protein>
<name>W7HKV3_9PEZI</name>
<dbReference type="HOGENOM" id="CLU_1299685_0_0_1"/>
<organism evidence="1 2">
    <name type="scientific">Drechslerella stenobrocha 248</name>
    <dbReference type="NCBI Taxonomy" id="1043628"/>
    <lineage>
        <taxon>Eukaryota</taxon>
        <taxon>Fungi</taxon>
        <taxon>Dikarya</taxon>
        <taxon>Ascomycota</taxon>
        <taxon>Pezizomycotina</taxon>
        <taxon>Orbiliomycetes</taxon>
        <taxon>Orbiliales</taxon>
        <taxon>Orbiliaceae</taxon>
        <taxon>Drechslerella</taxon>
    </lineage>
</organism>
<dbReference type="EMBL" id="KI966457">
    <property type="protein sequence ID" value="EWC43649.1"/>
    <property type="molecule type" value="Genomic_DNA"/>
</dbReference>
<keyword evidence="2" id="KW-1185">Reference proteome</keyword>
<proteinExistence type="predicted"/>
<gene>
    <name evidence="1" type="ORF">DRE_01536</name>
</gene>
<evidence type="ECO:0000313" key="2">
    <source>
        <dbReference type="Proteomes" id="UP000024837"/>
    </source>
</evidence>
<sequence>MATQSPTGCVVPMEIQFLILKACHWTQHPTLARVCRAWRQVVPEYARSRYRHIVSDEIYAAGQPYVHRAIHYFSRPWVHRGYVFTRDDDDDRNAEPGHLLPLDFGYFGSDPLIRWEGMPISASVRVWYFLGVAHIRGGSNITGAEDVVTIRGLWDGVVEDLDDMQLMLKSMTVGEKIFCHQPELNIRRTLSDDGVKYDETFEAQIELEFTDV</sequence>
<dbReference type="Proteomes" id="UP000024837">
    <property type="component" value="Unassembled WGS sequence"/>
</dbReference>
<dbReference type="OrthoDB" id="5281971at2759"/>
<accession>W7HKV3</accession>
<reference evidence="1 2" key="1">
    <citation type="submission" date="2013-05" db="EMBL/GenBank/DDBJ databases">
        <title>Drechslerella stenobrocha genome reveals carnivorous origination and mechanical trapping mechanism of predatory fungi.</title>
        <authorList>
            <person name="Liu X."/>
            <person name="Zhang W."/>
            <person name="Liu K."/>
        </authorList>
    </citation>
    <scope>NUCLEOTIDE SEQUENCE [LARGE SCALE GENOMIC DNA]</scope>
    <source>
        <strain evidence="1 2">248</strain>
    </source>
</reference>
<evidence type="ECO:0008006" key="3">
    <source>
        <dbReference type="Google" id="ProtNLM"/>
    </source>
</evidence>
<evidence type="ECO:0000313" key="1">
    <source>
        <dbReference type="EMBL" id="EWC43649.1"/>
    </source>
</evidence>
<dbReference type="AlphaFoldDB" id="W7HKV3"/>